<dbReference type="Proteomes" id="UP001153331">
    <property type="component" value="Unassembled WGS sequence"/>
</dbReference>
<dbReference type="EMBL" id="JAPHNI010000939">
    <property type="protein sequence ID" value="KAJ8107391.1"/>
    <property type="molecule type" value="Genomic_DNA"/>
</dbReference>
<gene>
    <name evidence="1" type="ORF">OPT61_g8899</name>
</gene>
<comment type="caution">
    <text evidence="1">The sequence shown here is derived from an EMBL/GenBank/DDBJ whole genome shotgun (WGS) entry which is preliminary data.</text>
</comment>
<accession>A0ACC2HWA5</accession>
<evidence type="ECO:0000313" key="2">
    <source>
        <dbReference type="Proteomes" id="UP001153331"/>
    </source>
</evidence>
<evidence type="ECO:0000313" key="1">
    <source>
        <dbReference type="EMBL" id="KAJ8107391.1"/>
    </source>
</evidence>
<keyword evidence="2" id="KW-1185">Reference proteome</keyword>
<name>A0ACC2HWA5_9PLEO</name>
<organism evidence="1 2">
    <name type="scientific">Boeremia exigua</name>
    <dbReference type="NCBI Taxonomy" id="749465"/>
    <lineage>
        <taxon>Eukaryota</taxon>
        <taxon>Fungi</taxon>
        <taxon>Dikarya</taxon>
        <taxon>Ascomycota</taxon>
        <taxon>Pezizomycotina</taxon>
        <taxon>Dothideomycetes</taxon>
        <taxon>Pleosporomycetidae</taxon>
        <taxon>Pleosporales</taxon>
        <taxon>Pleosporineae</taxon>
        <taxon>Didymellaceae</taxon>
        <taxon>Boeremia</taxon>
    </lineage>
</organism>
<reference evidence="1" key="1">
    <citation type="submission" date="2022-11" db="EMBL/GenBank/DDBJ databases">
        <title>Genome Sequence of Boeremia exigua.</title>
        <authorList>
            <person name="Buettner E."/>
        </authorList>
    </citation>
    <scope>NUCLEOTIDE SEQUENCE</scope>
    <source>
        <strain evidence="1">CU02</strain>
    </source>
</reference>
<sequence length="912" mass="99336">MTAQLDQVILSDSNRTPIVQIIIWFCLVTSSLAFITHAGIKLYVFRALRAESGFLLASLACCIVQSIAALVQCGYGFGKPAATLSNADIQSSLKAEYAATILLFTSLGLSKLAIVAFVHNLTPSKLHRNINYGVGAFTCIWLLCAILVTSFECQVPRTWDRTLDRCLNRFTWWYAIAIFNILTEVAIIALELGITAQLRVTRRKKASIMSLFACRILVLIAAAVQLALFHRESKNSATNQDLMLGFWQSALSNQIVQCLAIVTTCLPYTKIFMEGFESGLFRIDDSRRRAEYASKGYSGREYQLMDVSRSSHAKRSAQGKSINVSKTWDVSVEPADLHTPGTTHDLTCLRSFAPSCVYLHWSLLLQQPCCLGSTMASTPSVKGNDVDITVSPNYSTSDQKDELALARLGKKAVLKRRFGFLSILGFSCTVLITWEASLVLFLVGFQNGGPAGVIYGYIVVWIGTVSVFMVLSELVSIAPTSGGQYHWVSMLAPRRLSKLLSYISGWLTLCGWLASLGSGCFLTGGLIQGLLILCQPDTYVPQTWHVTLLYWAVILFCVFINVAAGWLLPKFEGALLVLHILGFFAVLIPLLILGPKGDAGEIFTTFVNMGGWDSQGLSFCIGIMGSVFAFVGGDGPIHLSEEIQNAQVVVPRSIMTGIAINGSLGFVMVVTVLLRLGDMDAVLLENPAFPFMAIFHQAVQSRAGAAVMASIVMVLTISANVGFSASTSRICWAFARDKGLPGWRLLSKISDRTAIPVNAVAFTSIIASILALINIGSTVAFNGVISVSIAGLFASYLLTACLLLYRRCTGAILPRSAAFDNVAPYVTDDGMIRTIWGPWRIPGALGIANNAFACAYLAFVFFFSFWPSFKEITPATMNWSVLVTSVIALLSTVYYLLWARKTYHGPVVEISL</sequence>
<protein>
    <submittedName>
        <fullName evidence="1">Uncharacterized protein</fullName>
    </submittedName>
</protein>
<proteinExistence type="predicted"/>